<evidence type="ECO:0000313" key="3">
    <source>
        <dbReference type="EMBL" id="CAF4053422.1"/>
    </source>
</evidence>
<dbReference type="Proteomes" id="UP000663823">
    <property type="component" value="Unassembled WGS sequence"/>
</dbReference>
<evidence type="ECO:0000313" key="4">
    <source>
        <dbReference type="Proteomes" id="UP000663823"/>
    </source>
</evidence>
<feature type="region of interest" description="Disordered" evidence="1">
    <location>
        <begin position="72"/>
        <end position="113"/>
    </location>
</feature>
<comment type="caution">
    <text evidence="3">The sequence shown here is derived from an EMBL/GenBank/DDBJ whole genome shotgun (WGS) entry which is preliminary data.</text>
</comment>
<accession>A0A819S455</accession>
<reference evidence="3" key="1">
    <citation type="submission" date="2021-02" db="EMBL/GenBank/DDBJ databases">
        <authorList>
            <person name="Nowell W R."/>
        </authorList>
    </citation>
    <scope>NUCLEOTIDE SEQUENCE</scope>
</reference>
<dbReference type="EMBL" id="CAJOAX010009302">
    <property type="protein sequence ID" value="CAF4053422.1"/>
    <property type="molecule type" value="Genomic_DNA"/>
</dbReference>
<name>A0A819S455_9BILA</name>
<feature type="compositionally biased region" description="Polar residues" evidence="1">
    <location>
        <begin position="85"/>
        <end position="102"/>
    </location>
</feature>
<evidence type="ECO:0000256" key="1">
    <source>
        <dbReference type="SAM" id="MobiDB-lite"/>
    </source>
</evidence>
<dbReference type="OrthoDB" id="10039611at2759"/>
<organism evidence="3 4">
    <name type="scientific">Rotaria sordida</name>
    <dbReference type="NCBI Taxonomy" id="392033"/>
    <lineage>
        <taxon>Eukaryota</taxon>
        <taxon>Metazoa</taxon>
        <taxon>Spiralia</taxon>
        <taxon>Gnathifera</taxon>
        <taxon>Rotifera</taxon>
        <taxon>Eurotatoria</taxon>
        <taxon>Bdelloidea</taxon>
        <taxon>Philodinida</taxon>
        <taxon>Philodinidae</taxon>
        <taxon>Rotaria</taxon>
    </lineage>
</organism>
<dbReference type="PANTHER" id="PTHR33939:SF1">
    <property type="entry name" value="DUF4371 DOMAIN-CONTAINING PROTEIN"/>
    <property type="match status" value="1"/>
</dbReference>
<proteinExistence type="predicted"/>
<dbReference type="PANTHER" id="PTHR33939">
    <property type="entry name" value="PROTEIN CBG22215"/>
    <property type="match status" value="1"/>
</dbReference>
<protein>
    <submittedName>
        <fullName evidence="3">Uncharacterized protein</fullName>
    </submittedName>
</protein>
<sequence>MPTGKEFSVEVKQLLFRVIDFVENEKDGPIVPLNNVDERLVKMLNISQSSITRLKHELKVLREQAAQQEQQLKEEEANQVHCLRSHTTQNTTTKRRASSSSLPPRKIPHRRRSCNVSSVSSSTIDVTLLIPQPIAPQKKSARLAVSALISVDGYRLRSIDIWACTEEHQMNSDRFLSWLDPTCATLRSEIGDKQRIAICLDNAPWYNVLTDESIVPKRSSRKEFIGKWLKDRDIEFPKKFLKAQLLELVSANAPAKEFLVDPFE</sequence>
<dbReference type="AlphaFoldDB" id="A0A819S455"/>
<evidence type="ECO:0000313" key="2">
    <source>
        <dbReference type="EMBL" id="CAF1355584.1"/>
    </source>
</evidence>
<dbReference type="Proteomes" id="UP000663882">
    <property type="component" value="Unassembled WGS sequence"/>
</dbReference>
<gene>
    <name evidence="3" type="ORF">OTI717_LOCUS31763</name>
    <name evidence="2" type="ORF">RFH988_LOCUS32536</name>
</gene>
<dbReference type="EMBL" id="CAJNOO010003808">
    <property type="protein sequence ID" value="CAF1355584.1"/>
    <property type="molecule type" value="Genomic_DNA"/>
</dbReference>